<accession>A0A8S0VXU9</accession>
<dbReference type="EMBL" id="CACVBS010000033">
    <property type="protein sequence ID" value="CAA7261391.1"/>
    <property type="molecule type" value="Genomic_DNA"/>
</dbReference>
<sequence length="470" mass="54778">MPYADPRSHRRAFNLRRSFASFVKSKLSYFFVPRHQPPLPFVHPVIVPPPSLPPVRPPVISRPHQLRRVPPPIYHAPPRLHFIHRLPVEILSLIFVIGSEDDSYLPIAVSHVCRTWRQIALHTPSLWRRITLTPHEYMWRHRIHRARACTLDIELLPWRTIAGGIRRSQELNPYTVQWYMHIALPHIVKWRSLEIVYTEYSPYLWRATLAGFYSPAPALEALSLIYRLNDDTQKFLLFSEQAPRLRRVTVDGIRLVWTRTLFGNLTFLDYTHHGFTSGHQAVHDVISILTICHRLVELCVLFPRGQVARLPSRRDHVTKRAKLSSLAHLQLSVDGSDIPFELAHLVTLISTPRLTTLRLVDLGHSYHAFPSLKSFFYVYSLPPTLRSVHTNYGWYDPRMVQPMVQSLPKLMEIILKRPRAPEQVLNVNTRAKSVRVKRRTGSTSRTTAQDSHRHYYRIDQANLPYYSSRV</sequence>
<keyword evidence="3" id="KW-1185">Reference proteome</keyword>
<proteinExistence type="predicted"/>
<gene>
    <name evidence="2" type="ORF">AAE3_LOCUS3600</name>
</gene>
<protein>
    <recommendedName>
        <fullName evidence="1">F-box domain-containing protein</fullName>
    </recommendedName>
</protein>
<dbReference type="InterPro" id="IPR001810">
    <property type="entry name" value="F-box_dom"/>
</dbReference>
<dbReference type="AlphaFoldDB" id="A0A8S0VXU9"/>
<evidence type="ECO:0000259" key="1">
    <source>
        <dbReference type="PROSITE" id="PS50181"/>
    </source>
</evidence>
<dbReference type="InterPro" id="IPR036047">
    <property type="entry name" value="F-box-like_dom_sf"/>
</dbReference>
<dbReference type="Proteomes" id="UP000467700">
    <property type="component" value="Unassembled WGS sequence"/>
</dbReference>
<feature type="domain" description="F-box" evidence="1">
    <location>
        <begin position="80"/>
        <end position="130"/>
    </location>
</feature>
<dbReference type="Gene3D" id="1.20.1280.50">
    <property type="match status" value="1"/>
</dbReference>
<dbReference type="SUPFAM" id="SSF81383">
    <property type="entry name" value="F-box domain"/>
    <property type="match status" value="1"/>
</dbReference>
<evidence type="ECO:0000313" key="2">
    <source>
        <dbReference type="EMBL" id="CAA7261391.1"/>
    </source>
</evidence>
<dbReference type="Pfam" id="PF12937">
    <property type="entry name" value="F-box-like"/>
    <property type="match status" value="1"/>
</dbReference>
<reference evidence="2 3" key="1">
    <citation type="submission" date="2020-01" db="EMBL/GenBank/DDBJ databases">
        <authorList>
            <person name="Gupta K D."/>
        </authorList>
    </citation>
    <scope>NUCLEOTIDE SEQUENCE [LARGE SCALE GENOMIC DNA]</scope>
</reference>
<dbReference type="PROSITE" id="PS50181">
    <property type="entry name" value="FBOX"/>
    <property type="match status" value="1"/>
</dbReference>
<comment type="caution">
    <text evidence="2">The sequence shown here is derived from an EMBL/GenBank/DDBJ whole genome shotgun (WGS) entry which is preliminary data.</text>
</comment>
<name>A0A8S0VXU9_CYCAE</name>
<evidence type="ECO:0000313" key="3">
    <source>
        <dbReference type="Proteomes" id="UP000467700"/>
    </source>
</evidence>
<dbReference type="OrthoDB" id="3181259at2759"/>
<organism evidence="2 3">
    <name type="scientific">Cyclocybe aegerita</name>
    <name type="common">Black poplar mushroom</name>
    <name type="synonym">Agrocybe aegerita</name>
    <dbReference type="NCBI Taxonomy" id="1973307"/>
    <lineage>
        <taxon>Eukaryota</taxon>
        <taxon>Fungi</taxon>
        <taxon>Dikarya</taxon>
        <taxon>Basidiomycota</taxon>
        <taxon>Agaricomycotina</taxon>
        <taxon>Agaricomycetes</taxon>
        <taxon>Agaricomycetidae</taxon>
        <taxon>Agaricales</taxon>
        <taxon>Agaricineae</taxon>
        <taxon>Bolbitiaceae</taxon>
        <taxon>Cyclocybe</taxon>
    </lineage>
</organism>